<dbReference type="RefSeq" id="WP_092012142.1">
    <property type="nucleotide sequence ID" value="NZ_FOYW01000001.1"/>
</dbReference>
<dbReference type="OrthoDB" id="9796422at2"/>
<dbReference type="HAMAP" id="MF_00227">
    <property type="entry name" value="RNase_P"/>
    <property type="match status" value="1"/>
</dbReference>
<evidence type="ECO:0000256" key="8">
    <source>
        <dbReference type="NCBIfam" id="TIGR00188"/>
    </source>
</evidence>
<dbReference type="EC" id="3.1.26.5" evidence="7 8"/>
<dbReference type="AlphaFoldDB" id="A0A1I6IF87"/>
<gene>
    <name evidence="7" type="primary">rnpA</name>
    <name evidence="9" type="ORF">SAMN05216203_2206</name>
</gene>
<dbReference type="PANTHER" id="PTHR33992">
    <property type="entry name" value="RIBONUCLEASE P PROTEIN COMPONENT"/>
    <property type="match status" value="1"/>
</dbReference>
<dbReference type="SUPFAM" id="SSF54211">
    <property type="entry name" value="Ribosomal protein S5 domain 2-like"/>
    <property type="match status" value="1"/>
</dbReference>
<dbReference type="Proteomes" id="UP000198644">
    <property type="component" value="Unassembled WGS sequence"/>
</dbReference>
<keyword evidence="5 7" id="KW-0378">Hydrolase</keyword>
<dbReference type="Gene3D" id="3.30.230.10">
    <property type="match status" value="1"/>
</dbReference>
<dbReference type="InterPro" id="IPR020539">
    <property type="entry name" value="RNase_P_CS"/>
</dbReference>
<dbReference type="GO" id="GO:0030677">
    <property type="term" value="C:ribonuclease P complex"/>
    <property type="evidence" value="ECO:0007669"/>
    <property type="project" value="TreeGrafter"/>
</dbReference>
<dbReference type="InterPro" id="IPR014721">
    <property type="entry name" value="Ribsml_uS5_D2-typ_fold_subgr"/>
</dbReference>
<evidence type="ECO:0000313" key="10">
    <source>
        <dbReference type="Proteomes" id="UP000198644"/>
    </source>
</evidence>
<comment type="function">
    <text evidence="1 7">RNaseP catalyzes the removal of the 5'-leader sequence from pre-tRNA to produce the mature 5'-terminus. It can also cleave other RNA substrates such as 4.5S RNA. The protein component plays an auxiliary but essential role in vivo by binding to the 5'-leader sequence and broadening the substrate specificity of the ribozyme.</text>
</comment>
<dbReference type="Pfam" id="PF00825">
    <property type="entry name" value="Ribonuclease_P"/>
    <property type="match status" value="1"/>
</dbReference>
<keyword evidence="4 7" id="KW-0255">Endonuclease</keyword>
<dbReference type="NCBIfam" id="TIGR00188">
    <property type="entry name" value="rnpA"/>
    <property type="match status" value="1"/>
</dbReference>
<organism evidence="9 10">
    <name type="scientific">Marinobacter daqiaonensis</name>
    <dbReference type="NCBI Taxonomy" id="650891"/>
    <lineage>
        <taxon>Bacteria</taxon>
        <taxon>Pseudomonadati</taxon>
        <taxon>Pseudomonadota</taxon>
        <taxon>Gammaproteobacteria</taxon>
        <taxon>Pseudomonadales</taxon>
        <taxon>Marinobacteraceae</taxon>
        <taxon>Marinobacter</taxon>
    </lineage>
</organism>
<dbReference type="GO" id="GO:0000049">
    <property type="term" value="F:tRNA binding"/>
    <property type="evidence" value="ECO:0007669"/>
    <property type="project" value="UniProtKB-UniRule"/>
</dbReference>
<keyword evidence="10" id="KW-1185">Reference proteome</keyword>
<dbReference type="EMBL" id="FOYW01000001">
    <property type="protein sequence ID" value="SFR65331.1"/>
    <property type="molecule type" value="Genomic_DNA"/>
</dbReference>
<dbReference type="GO" id="GO:0004526">
    <property type="term" value="F:ribonuclease P activity"/>
    <property type="evidence" value="ECO:0007669"/>
    <property type="project" value="UniProtKB-UniRule"/>
</dbReference>
<evidence type="ECO:0000256" key="4">
    <source>
        <dbReference type="ARBA" id="ARBA00022759"/>
    </source>
</evidence>
<comment type="catalytic activity">
    <reaction evidence="7">
        <text>Endonucleolytic cleavage of RNA, removing 5'-extranucleotides from tRNA precursor.</text>
        <dbReference type="EC" id="3.1.26.5"/>
    </reaction>
</comment>
<evidence type="ECO:0000256" key="1">
    <source>
        <dbReference type="ARBA" id="ARBA00002663"/>
    </source>
</evidence>
<keyword evidence="2 7" id="KW-0819">tRNA processing</keyword>
<evidence type="ECO:0000256" key="5">
    <source>
        <dbReference type="ARBA" id="ARBA00022801"/>
    </source>
</evidence>
<accession>A0A1I6IF87</accession>
<evidence type="ECO:0000256" key="6">
    <source>
        <dbReference type="ARBA" id="ARBA00022884"/>
    </source>
</evidence>
<keyword evidence="3 7" id="KW-0540">Nuclease</keyword>
<reference evidence="9 10" key="1">
    <citation type="submission" date="2016-10" db="EMBL/GenBank/DDBJ databases">
        <authorList>
            <person name="de Groot N.N."/>
        </authorList>
    </citation>
    <scope>NUCLEOTIDE SEQUENCE [LARGE SCALE GENOMIC DNA]</scope>
    <source>
        <strain evidence="9 10">CGMCC 1.9167</strain>
    </source>
</reference>
<evidence type="ECO:0000256" key="3">
    <source>
        <dbReference type="ARBA" id="ARBA00022722"/>
    </source>
</evidence>
<dbReference type="GO" id="GO:0042781">
    <property type="term" value="F:3'-tRNA processing endoribonuclease activity"/>
    <property type="evidence" value="ECO:0007669"/>
    <property type="project" value="TreeGrafter"/>
</dbReference>
<comment type="subunit">
    <text evidence="7">Consists of a catalytic RNA component (M1 or rnpB) and a protein subunit.</text>
</comment>
<dbReference type="InterPro" id="IPR000100">
    <property type="entry name" value="RNase_P"/>
</dbReference>
<dbReference type="PROSITE" id="PS00648">
    <property type="entry name" value="RIBONUCLEASE_P"/>
    <property type="match status" value="1"/>
</dbReference>
<evidence type="ECO:0000256" key="7">
    <source>
        <dbReference type="HAMAP-Rule" id="MF_00227"/>
    </source>
</evidence>
<name>A0A1I6IF87_9GAMM</name>
<protein>
    <recommendedName>
        <fullName evidence="7 8">Ribonuclease P protein component</fullName>
        <shortName evidence="7">RNase P protein</shortName>
        <shortName evidence="7">RNaseP protein</shortName>
        <ecNumber evidence="7 8">3.1.26.5</ecNumber>
    </recommendedName>
    <alternativeName>
        <fullName evidence="7">Protein C5</fullName>
    </alternativeName>
</protein>
<comment type="similarity">
    <text evidence="7">Belongs to the RnpA family.</text>
</comment>
<keyword evidence="6 7" id="KW-0694">RNA-binding</keyword>
<dbReference type="InterPro" id="IPR020568">
    <property type="entry name" value="Ribosomal_Su5_D2-typ_SF"/>
</dbReference>
<sequence>MEDFSFPKSSRLLRPGDYAGVFNDVRVRVPHRHFLILASPNNLGRPRLGLVFSKRNLKRAVQRNRVKRIVRETFRHRKDLGAMDIVVLGRRDLATQDNPTLHRILDQVWQTLAKKGARYHSEPVQPNQHMPQQSG</sequence>
<dbReference type="GO" id="GO:0001682">
    <property type="term" value="P:tRNA 5'-leader removal"/>
    <property type="evidence" value="ECO:0007669"/>
    <property type="project" value="UniProtKB-UniRule"/>
</dbReference>
<dbReference type="STRING" id="650891.SAMN05216203_2206"/>
<evidence type="ECO:0000256" key="2">
    <source>
        <dbReference type="ARBA" id="ARBA00022694"/>
    </source>
</evidence>
<proteinExistence type="inferred from homology"/>
<dbReference type="PANTHER" id="PTHR33992:SF1">
    <property type="entry name" value="RIBONUCLEASE P PROTEIN COMPONENT"/>
    <property type="match status" value="1"/>
</dbReference>
<evidence type="ECO:0000313" key="9">
    <source>
        <dbReference type="EMBL" id="SFR65331.1"/>
    </source>
</evidence>